<keyword evidence="2" id="KW-1185">Reference proteome</keyword>
<dbReference type="Proteomes" id="UP000253664">
    <property type="component" value="Unassembled WGS sequence"/>
</dbReference>
<reference evidence="1 2" key="1">
    <citation type="journal article" date="2015" name="BMC Genomics">
        <title>Insights from the genome of Ophiocordyceps polyrhachis-furcata to pathogenicity and host specificity in insect fungi.</title>
        <authorList>
            <person name="Wichadakul D."/>
            <person name="Kobmoo N."/>
            <person name="Ingsriswang S."/>
            <person name="Tangphatsornruang S."/>
            <person name="Chantasingh D."/>
            <person name="Luangsa-ard J.J."/>
            <person name="Eurwilaichitr L."/>
        </authorList>
    </citation>
    <scope>NUCLEOTIDE SEQUENCE [LARGE SCALE GENOMIC DNA]</scope>
    <source>
        <strain evidence="1 2">BCC 54312</strain>
    </source>
</reference>
<name>A0A367LR92_9HYPO</name>
<gene>
    <name evidence="1" type="ORF">L249_2729</name>
</gene>
<dbReference type="AlphaFoldDB" id="A0A367LR92"/>
<dbReference type="EMBL" id="LKCN02000001">
    <property type="protein sequence ID" value="RCI16907.1"/>
    <property type="molecule type" value="Genomic_DNA"/>
</dbReference>
<comment type="caution">
    <text evidence="1">The sequence shown here is derived from an EMBL/GenBank/DDBJ whole genome shotgun (WGS) entry which is preliminary data.</text>
</comment>
<feature type="non-terminal residue" evidence="1">
    <location>
        <position position="1"/>
    </location>
</feature>
<protein>
    <submittedName>
        <fullName evidence="1">Uncharacterized protein</fullName>
    </submittedName>
</protein>
<accession>A0A367LR92</accession>
<proteinExistence type="predicted"/>
<organism evidence="1 2">
    <name type="scientific">Ophiocordyceps polyrhachis-furcata BCC 54312</name>
    <dbReference type="NCBI Taxonomy" id="1330021"/>
    <lineage>
        <taxon>Eukaryota</taxon>
        <taxon>Fungi</taxon>
        <taxon>Dikarya</taxon>
        <taxon>Ascomycota</taxon>
        <taxon>Pezizomycotina</taxon>
        <taxon>Sordariomycetes</taxon>
        <taxon>Hypocreomycetidae</taxon>
        <taxon>Hypocreales</taxon>
        <taxon>Ophiocordycipitaceae</taxon>
        <taxon>Ophiocordyceps</taxon>
    </lineage>
</organism>
<evidence type="ECO:0000313" key="1">
    <source>
        <dbReference type="EMBL" id="RCI16907.1"/>
    </source>
</evidence>
<evidence type="ECO:0000313" key="2">
    <source>
        <dbReference type="Proteomes" id="UP000253664"/>
    </source>
</evidence>
<sequence length="66" mass="7595">YDSYCIYLSLSTSPLRQRTSLTTNPPSFYNNKQQLPKKQPQSVRCSLRSKVLRSLDLVCLAGPYIR</sequence>